<protein>
    <submittedName>
        <fullName evidence="1">Uncharacterized protein</fullName>
    </submittedName>
</protein>
<evidence type="ECO:0000313" key="2">
    <source>
        <dbReference type="Proteomes" id="UP000003231"/>
    </source>
</evidence>
<name>A0AB72ZPI1_YERPE</name>
<evidence type="ECO:0000313" key="1">
    <source>
        <dbReference type="EMBL" id="EIR24183.1"/>
    </source>
</evidence>
<sequence>MIMIIITNIIYHSLALCTMSLSARSRHMHHFAPLNDIMMTG</sequence>
<accession>A0AB72ZPI1</accession>
<dbReference type="AlphaFoldDB" id="A0AB72ZPI1"/>
<organism evidence="1 2">
    <name type="scientific">Yersinia pestis PY-08</name>
    <dbReference type="NCBI Taxonomy" id="992134"/>
    <lineage>
        <taxon>Bacteria</taxon>
        <taxon>Pseudomonadati</taxon>
        <taxon>Pseudomonadota</taxon>
        <taxon>Gammaproteobacteria</taxon>
        <taxon>Enterobacterales</taxon>
        <taxon>Yersiniaceae</taxon>
        <taxon>Yersinia</taxon>
    </lineage>
</organism>
<dbReference type="Proteomes" id="UP000003231">
    <property type="component" value="Unassembled WGS sequence"/>
</dbReference>
<comment type="caution">
    <text evidence="1">The sequence shown here is derived from an EMBL/GenBank/DDBJ whole genome shotgun (WGS) entry which is preliminary data.</text>
</comment>
<reference evidence="1 2" key="1">
    <citation type="submission" date="2012-05" db="EMBL/GenBank/DDBJ databases">
        <title>Genome sequence of Yersinia Pestis PY-08.</title>
        <authorList>
            <person name="Santana-Cruz I."/>
            <person name="Sengamalay N."/>
            <person name="McCracken C."/>
            <person name="Daugherty S.C."/>
            <person name="Maroo A."/>
            <person name="Vara P.G."/>
            <person name="Tallon L.J."/>
            <person name="Sadzewicz L."/>
            <person name="Vinetz J.M."/>
            <person name="Cespedes Zambrano M.J."/>
            <person name="Fraser-Liggett C.M."/>
            <person name="Tettelin H."/>
        </authorList>
    </citation>
    <scope>NUCLEOTIDE SEQUENCE [LARGE SCALE GENOMIC DNA]</scope>
    <source>
        <strain evidence="1 2">PY-08</strain>
    </source>
</reference>
<dbReference type="EMBL" id="AKRT01000091">
    <property type="protein sequence ID" value="EIR24183.1"/>
    <property type="molecule type" value="Genomic_DNA"/>
</dbReference>
<gene>
    <name evidence="1" type="ORF">YPPY08_0614</name>
</gene>
<proteinExistence type="predicted"/>